<feature type="compositionally biased region" description="Acidic residues" evidence="2">
    <location>
        <begin position="1533"/>
        <end position="1548"/>
    </location>
</feature>
<dbReference type="SUPFAM" id="SSF51126">
    <property type="entry name" value="Pectin lyase-like"/>
    <property type="match status" value="1"/>
</dbReference>
<evidence type="ECO:0000259" key="3">
    <source>
        <dbReference type="Pfam" id="PF13229"/>
    </source>
</evidence>
<dbReference type="InterPro" id="IPR012334">
    <property type="entry name" value="Pectin_lyas_fold"/>
</dbReference>
<dbReference type="Gene3D" id="2.60.40.10">
    <property type="entry name" value="Immunoglobulins"/>
    <property type="match status" value="2"/>
</dbReference>
<feature type="compositionally biased region" description="Polar residues" evidence="2">
    <location>
        <begin position="839"/>
        <end position="851"/>
    </location>
</feature>
<evidence type="ECO:0000313" key="4">
    <source>
        <dbReference type="EMBL" id="MFD1568505.1"/>
    </source>
</evidence>
<dbReference type="InterPro" id="IPR006626">
    <property type="entry name" value="PbH1"/>
</dbReference>
<evidence type="ECO:0000313" key="5">
    <source>
        <dbReference type="Proteomes" id="UP001597139"/>
    </source>
</evidence>
<feature type="region of interest" description="Disordered" evidence="2">
    <location>
        <begin position="1462"/>
        <end position="1491"/>
    </location>
</feature>
<keyword evidence="1" id="KW-0175">Coiled coil</keyword>
<feature type="region of interest" description="Disordered" evidence="2">
    <location>
        <begin position="1519"/>
        <end position="1550"/>
    </location>
</feature>
<accession>A0ABD6BUY3</accession>
<gene>
    <name evidence="4" type="ORF">ACFSAU_13495</name>
</gene>
<evidence type="ECO:0000256" key="2">
    <source>
        <dbReference type="SAM" id="MobiDB-lite"/>
    </source>
</evidence>
<dbReference type="InterPro" id="IPR011050">
    <property type="entry name" value="Pectin_lyase_fold/virulence"/>
</dbReference>
<dbReference type="InterPro" id="IPR039448">
    <property type="entry name" value="Beta_helix"/>
</dbReference>
<keyword evidence="5" id="KW-1185">Reference proteome</keyword>
<organism evidence="4 5">
    <name type="scientific">Halolamina litorea</name>
    <dbReference type="NCBI Taxonomy" id="1515593"/>
    <lineage>
        <taxon>Archaea</taxon>
        <taxon>Methanobacteriati</taxon>
        <taxon>Methanobacteriota</taxon>
        <taxon>Stenosarchaea group</taxon>
        <taxon>Halobacteria</taxon>
        <taxon>Halobacteriales</taxon>
        <taxon>Haloferacaceae</taxon>
    </lineage>
</organism>
<sequence>MRRLTGFVVVLVVLQPAVAGVVFADTAIAQQSHDLGLTIDEDGVGDDSDGDGYYDEVSLVFSADTETGEFGGGEPYLKVFVNDTRIRPSQYGSSNILEERPDFRTTIFLQSSEIANLTKGPQRVRVELWEDDFVTDDKLGEVTVTVPMEPEAADTPVRQAATEGIDAIMPIYASAQEQGFNPEYWEGVSQDRTEVAVEIGVDAVGGEITPGPIDLLEVPGAGAYSLGMQLMDLTEQGVYMVAAFQAQRDATVLEMAAQENTEFRRSLERLRENHREIDEEVDQDGDGDFDEADERQLYRERQRLLREAYGTLETYERETRRVIERGESWGVLDVCESDPDDSLFTSFFVALCDRSVDIDEDQLRDFENATGDLKTVMRADWRWTNAWLANSTEYGIEPLSGQATAEPRPEITVVEVPDTVVPGETVTVRVETTNDGANASVQTIAVSFPDGISRDAVTAVGDNFGVESPSTPADGYRMLLTEGETVGARYGTETIPLQYPLFEVGNEVPADESRYLELEVTIPEDYTADTFSLQIKSVARGDDWVSDPAVGATDAIDQQGEFVREETIQVYADRDDDGIRDGIDECPDSAEDADGVADDDGCPDGDIRATIDGRTTVAVGESLTLDASGTSVDPATDGSLSYEWEVVSQPQGASVAPPTGVTGDVSLPVAGTYEFRVTVTSDRGGSDTARLTVTAQNEAPTVTAFTLSAAGSDQLQVAFDSSEPLGQVTVEITDASGATVATLSRDDFSTDGGTYTATTTQLPAGEYTATLTDAVDDSGASADAGQSGTATLDGASPTAAAASDGSPTDDGSYEVTLDAGATSDPDTPASDLTYEWSVTAPNGASSVPTPSGQGGTVELRTPGTYEFGVTVSDPAGNTDTATTTVTVPEASDDPDETDSESPDQNDNTTAPEVVDSCTVIDEPGTYELTGDLDTSGPGPCIHVRASDVTLDGNGYTLSGDGVEDSIGLLVYNGSAEGFEDNEPLTNVTVRDLTIREFERGVRAGPTLDNGGPRVRFVDLTVGSAGGITLFGADDSVLRNVTATDGENGLYLWETSNVTGENLTITDNTEVGLFFAQVVEGSRFSDLTVRNNTGGVYFSTDTVDNRVTDASVLNNGEYGVSFSDSRENLFAQSTISGTDGPAVLVDNSRRDRVEDVEVRNADGVVFEVRSDSEIGFANVLIGPRVSVSTPDDGSAVTFQGDSDDPMQLRATPVADFDGDVPGRALTERVIAVSNADSNVVVTFTPDPADDADRQQLFRLTGDQWAPIDGAAGSPLTLTLDGSETVTPFAVDDDGGETDGGGADGTDDGTEDADDGTDDSDDGTDESDDAATTERTLQIISTGENEFEYEFVVEGTAAKSNTDTMAADSGDSVESIGSNRVRISGSTGDNSGDAFAVTGELVSAEVVGGESNFEIILGSEDITDEVTESEADGDSDTSLLTVLSTEDNQFEYEIVVDGTAAKSNTDDVAADSSDDVESAGDGTVVISGSTGDNSGDAFEITGTVEEARVIGVDSGFEIAVDGDPIDVSTSTAADGENDGTDDDGDSEDETTGLVGDESTLEILATSEEQVAYEVVVDGSAAKSNTDDVAADSSDRVEVRDDGTVLIIGTTGDNSGDAFEITGEIVSIELEGGDARLVFEGEDVTDRAD</sequence>
<name>A0ABD6BUY3_9EURY</name>
<feature type="region of interest" description="Disordered" evidence="2">
    <location>
        <begin position="1284"/>
        <end position="1340"/>
    </location>
</feature>
<dbReference type="Gene3D" id="2.160.20.10">
    <property type="entry name" value="Single-stranded right-handed beta-helix, Pectin lyase-like"/>
    <property type="match status" value="1"/>
</dbReference>
<protein>
    <submittedName>
        <fullName evidence="4">Right-handed parallel beta-helix repeat-containing protein</fullName>
    </submittedName>
</protein>
<feature type="compositionally biased region" description="Acidic residues" evidence="2">
    <location>
        <begin position="1303"/>
        <end position="1329"/>
    </location>
</feature>
<dbReference type="Pfam" id="PF22352">
    <property type="entry name" value="K319L-like_PKD"/>
    <property type="match status" value="2"/>
</dbReference>
<dbReference type="Proteomes" id="UP001597139">
    <property type="component" value="Unassembled WGS sequence"/>
</dbReference>
<dbReference type="EMBL" id="JBHUCZ010000012">
    <property type="protein sequence ID" value="MFD1568505.1"/>
    <property type="molecule type" value="Genomic_DNA"/>
</dbReference>
<dbReference type="SMART" id="SM00710">
    <property type="entry name" value="PbH1"/>
    <property type="match status" value="11"/>
</dbReference>
<reference evidence="4 5" key="1">
    <citation type="journal article" date="2019" name="Int. J. Syst. Evol. Microbiol.">
        <title>The Global Catalogue of Microorganisms (GCM) 10K type strain sequencing project: providing services to taxonomists for standard genome sequencing and annotation.</title>
        <authorList>
            <consortium name="The Broad Institute Genomics Platform"/>
            <consortium name="The Broad Institute Genome Sequencing Center for Infectious Disease"/>
            <person name="Wu L."/>
            <person name="Ma J."/>
        </authorList>
    </citation>
    <scope>NUCLEOTIDE SEQUENCE [LARGE SCALE GENOMIC DNA]</scope>
    <source>
        <strain evidence="4 5">CGMCC 1.12859</strain>
    </source>
</reference>
<dbReference type="InterPro" id="IPR035986">
    <property type="entry name" value="PKD_dom_sf"/>
</dbReference>
<dbReference type="RefSeq" id="WP_267648005.1">
    <property type="nucleotide sequence ID" value="NZ_JANHGR010000003.1"/>
</dbReference>
<feature type="compositionally biased region" description="Acidic residues" evidence="2">
    <location>
        <begin position="890"/>
        <end position="903"/>
    </location>
</feature>
<proteinExistence type="predicted"/>
<evidence type="ECO:0000256" key="1">
    <source>
        <dbReference type="SAM" id="Coils"/>
    </source>
</evidence>
<feature type="compositionally biased region" description="Acidic residues" evidence="2">
    <location>
        <begin position="1466"/>
        <end position="1476"/>
    </location>
</feature>
<comment type="caution">
    <text evidence="4">The sequence shown here is derived from an EMBL/GenBank/DDBJ whole genome shotgun (WGS) entry which is preliminary data.</text>
</comment>
<dbReference type="SUPFAM" id="SSF49299">
    <property type="entry name" value="PKD domain"/>
    <property type="match status" value="2"/>
</dbReference>
<feature type="compositionally biased region" description="Low complexity" evidence="2">
    <location>
        <begin position="777"/>
        <end position="791"/>
    </location>
</feature>
<feature type="compositionally biased region" description="Low complexity" evidence="2">
    <location>
        <begin position="878"/>
        <end position="889"/>
    </location>
</feature>
<feature type="region of interest" description="Disordered" evidence="2">
    <location>
        <begin position="777"/>
        <end position="913"/>
    </location>
</feature>
<feature type="coiled-coil region" evidence="1">
    <location>
        <begin position="253"/>
        <end position="280"/>
    </location>
</feature>
<feature type="domain" description="Right handed beta helix" evidence="3">
    <location>
        <begin position="1022"/>
        <end position="1149"/>
    </location>
</feature>
<dbReference type="Pfam" id="PF13229">
    <property type="entry name" value="Beta_helix"/>
    <property type="match status" value="1"/>
</dbReference>
<dbReference type="InterPro" id="IPR013783">
    <property type="entry name" value="Ig-like_fold"/>
</dbReference>